<reference evidence="2" key="1">
    <citation type="journal article" date="2014" name="Genome Announc.">
        <title>Draft Genome Sequences of Marine Flavobacterium Nonlabens Strains NR17, NR24, NR27, NR32, NR33, and Ara13.</title>
        <authorList>
            <person name="Nakanishi M."/>
            <person name="Meirelles P."/>
            <person name="Suzuki R."/>
            <person name="Takatani N."/>
            <person name="Mino S."/>
            <person name="Suda W."/>
            <person name="Oshima K."/>
            <person name="Hattori M."/>
            <person name="Ohkuma M."/>
            <person name="Hosokawa M."/>
            <person name="Miyashita K."/>
            <person name="Thompson F.L."/>
            <person name="Niwa A."/>
            <person name="Sawabe T."/>
            <person name="Sawabe T."/>
        </authorList>
    </citation>
    <scope>NUCLEOTIDE SEQUENCE [LARGE SCALE GENOMIC DNA]</scope>
    <source>
        <strain evidence="2">JCM 19294</strain>
    </source>
</reference>
<protein>
    <submittedName>
        <fullName evidence="2">Uncharacterized protein</fullName>
    </submittedName>
</protein>
<evidence type="ECO:0000313" key="3">
    <source>
        <dbReference type="Proteomes" id="UP000029221"/>
    </source>
</evidence>
<keyword evidence="3" id="KW-1185">Reference proteome</keyword>
<dbReference type="AlphaFoldDB" id="A0A090PX31"/>
<keyword evidence="1" id="KW-0472">Membrane</keyword>
<dbReference type="EMBL" id="BBML01000001">
    <property type="protein sequence ID" value="GAK95419.1"/>
    <property type="molecule type" value="Genomic_DNA"/>
</dbReference>
<evidence type="ECO:0000313" key="2">
    <source>
        <dbReference type="EMBL" id="GAK95419.1"/>
    </source>
</evidence>
<feature type="transmembrane region" description="Helical" evidence="1">
    <location>
        <begin position="38"/>
        <end position="60"/>
    </location>
</feature>
<evidence type="ECO:0000256" key="1">
    <source>
        <dbReference type="SAM" id="Phobius"/>
    </source>
</evidence>
<keyword evidence="1" id="KW-0812">Transmembrane</keyword>
<proteinExistence type="predicted"/>
<comment type="caution">
    <text evidence="2">The sequence shown here is derived from an EMBL/GenBank/DDBJ whole genome shotgun (WGS) entry which is preliminary data.</text>
</comment>
<sequence length="65" mass="7466">MLLVAYYLINLGYGVTVVATWEDVQNIIGVVQSVTSHFSMILLILAVLHYSNLFIIKLIYQFKFK</sequence>
<name>A0A090PX31_9FLAO</name>
<gene>
    <name evidence="2" type="ORF">JCM19294_2201</name>
</gene>
<dbReference type="STRING" id="319236.BST91_00535"/>
<keyword evidence="1" id="KW-1133">Transmembrane helix</keyword>
<dbReference type="Proteomes" id="UP000029221">
    <property type="component" value="Unassembled WGS sequence"/>
</dbReference>
<accession>A0A090PX31</accession>
<organism evidence="2 3">
    <name type="scientific">Nonlabens tegetincola</name>
    <dbReference type="NCBI Taxonomy" id="323273"/>
    <lineage>
        <taxon>Bacteria</taxon>
        <taxon>Pseudomonadati</taxon>
        <taxon>Bacteroidota</taxon>
        <taxon>Flavobacteriia</taxon>
        <taxon>Flavobacteriales</taxon>
        <taxon>Flavobacteriaceae</taxon>
        <taxon>Nonlabens</taxon>
    </lineage>
</organism>